<dbReference type="Proteomes" id="UP000293360">
    <property type="component" value="Unassembled WGS sequence"/>
</dbReference>
<feature type="compositionally biased region" description="Polar residues" evidence="1">
    <location>
        <begin position="147"/>
        <end position="162"/>
    </location>
</feature>
<dbReference type="OrthoDB" id="5244622at2759"/>
<feature type="region of interest" description="Disordered" evidence="1">
    <location>
        <begin position="783"/>
        <end position="840"/>
    </location>
</feature>
<gene>
    <name evidence="2" type="ORF">DL764_007130</name>
</gene>
<sequence length="891" mass="97609">MSLQGSRMSTRDEDVAREELHQAVREFGSLSAQDPYFQDKRTIEKHIDVQRKSLKVDAIHHRLIASGSEPICQTCDLASPTTVAAIRDDLQWRMASYDAFASEFNQRLIDIGKFEAIYHDKMKTSRVPEASTSDIRPRARLIAPGKTPTNSSGNSLVSSRKSSYSNDVLQSQALEFDDDNASLQTQPASLDRAELGSSGDWDIVDSVEGLGAGRSVTDRSENVQASAGHSPQATNDARIDKEGVCDDTLSSSRPWGDRPSTPCTNMLISVPGRQPTTSDDERPQARDNDSWSDMNNGNRAGKWKVNLINKYDIDSGPTEVNNGPLKCEKATVQVSRYDPFCPHRLLPEVLNNDETLQAATPAIRTVLTSSPARNETHTIQVGGYNLGCLTAGIPESLACVGSTPAGSSPGLECPPQTEDCHSGETRVGNLRRVNEADGSSGFVGPYVTEDGHPVETIFDILRQVTETESTSEVASPLRTENSYRGEAIFDIHQQVIETDPRRTRRINVFHYGIQYGPDVSSQESQRQGFRRGLTFFHLLRDDCPLRVVLSAVRGGLIVTAAKASNMAHVEFLMADQARKYYDFAENNIKTLLGAQVEVRLDATPTYPTHQDVLQDVERGFTRCVVIKNFPPEAIADIFIINLKSMYQRPQDSLEDVWMEDQTLFLLFCSIDCARRVFKAFIVRPPTGATAADILIGADPCAGSIEPLGFKGAILARGPYKSILDQWVQGPSRENVGSVEKSADCAPKTADKLELPGRYGGPANLPSDSFDTSISKVVGRVQNKRMNGENGGGLGALTTSVGQPASVGKAGTDSSSDSNPYQHAVQASEARISDHEDESKPAQKILKLSIKDLEKALAGLRERSPEESMVDIKDVIETIKAKTPRVHYYLQY</sequence>
<feature type="region of interest" description="Disordered" evidence="1">
    <location>
        <begin position="215"/>
        <end position="299"/>
    </location>
</feature>
<keyword evidence="3" id="KW-1185">Reference proteome</keyword>
<reference evidence="2 3" key="1">
    <citation type="submission" date="2018-06" db="EMBL/GenBank/DDBJ databases">
        <title>Complete Genomes of Monosporascus.</title>
        <authorList>
            <person name="Robinson A.J."/>
            <person name="Natvig D.O."/>
        </authorList>
    </citation>
    <scope>NUCLEOTIDE SEQUENCE [LARGE SCALE GENOMIC DNA]</scope>
    <source>
        <strain evidence="2 3">CBS 110550</strain>
    </source>
</reference>
<dbReference type="EMBL" id="QJNU01000467">
    <property type="protein sequence ID" value="RYO98281.1"/>
    <property type="molecule type" value="Genomic_DNA"/>
</dbReference>
<dbReference type="AlphaFoldDB" id="A0A4Q4T2Y9"/>
<evidence type="ECO:0000256" key="1">
    <source>
        <dbReference type="SAM" id="MobiDB-lite"/>
    </source>
</evidence>
<feature type="compositionally biased region" description="Polar residues" evidence="1">
    <location>
        <begin position="222"/>
        <end position="235"/>
    </location>
</feature>
<name>A0A4Q4T2Y9_9PEZI</name>
<feature type="compositionally biased region" description="Basic and acidic residues" evidence="1">
    <location>
        <begin position="830"/>
        <end position="840"/>
    </location>
</feature>
<protein>
    <submittedName>
        <fullName evidence="2">Uncharacterized protein</fullName>
    </submittedName>
</protein>
<feature type="compositionally biased region" description="Polar residues" evidence="1">
    <location>
        <begin position="811"/>
        <end position="820"/>
    </location>
</feature>
<proteinExistence type="predicted"/>
<feature type="compositionally biased region" description="Basic and acidic residues" evidence="1">
    <location>
        <begin position="279"/>
        <end position="289"/>
    </location>
</feature>
<evidence type="ECO:0000313" key="2">
    <source>
        <dbReference type="EMBL" id="RYO98281.1"/>
    </source>
</evidence>
<evidence type="ECO:0000313" key="3">
    <source>
        <dbReference type="Proteomes" id="UP000293360"/>
    </source>
</evidence>
<organism evidence="2 3">
    <name type="scientific">Monosporascus ibericus</name>
    <dbReference type="NCBI Taxonomy" id="155417"/>
    <lineage>
        <taxon>Eukaryota</taxon>
        <taxon>Fungi</taxon>
        <taxon>Dikarya</taxon>
        <taxon>Ascomycota</taxon>
        <taxon>Pezizomycotina</taxon>
        <taxon>Sordariomycetes</taxon>
        <taxon>Xylariomycetidae</taxon>
        <taxon>Xylariales</taxon>
        <taxon>Xylariales incertae sedis</taxon>
        <taxon>Monosporascus</taxon>
    </lineage>
</organism>
<accession>A0A4Q4T2Y9</accession>
<comment type="caution">
    <text evidence="2">The sequence shown here is derived from an EMBL/GenBank/DDBJ whole genome shotgun (WGS) entry which is preliminary data.</text>
</comment>
<feature type="region of interest" description="Disordered" evidence="1">
    <location>
        <begin position="125"/>
        <end position="162"/>
    </location>
</feature>